<sequence>MAPDPRLPRPVVAALFAAGTRLIPRDGPRRHRAPGRPDVPGALLLTAAIAALIGALSHVPAEGWAGRRGTALLLLCAVSSGLLVLRERTAARPLWPAHVLRSPGLVRAALVAAALNGAHPGALLTASLHLQTQRDLGPLPTALAFLPAAAPLALCALHSGRMVERFGPRRLIACGLTSALAGFALLWQQGLDGPYPTGLLPALLAVGAGFVLAFAALNTQATAGVPDRDKARAGAAYQTAVQIGAALTVACTAALLPTAPTGPLPGRAPALTAVLAVAALGWLAAVVGTPRRRGATPSRPGRTARPAAVPGLPQPLLAGEDESDAAEPHIVRGPPARPHPRGTAGPRRRPRPAGRSCRAHRPPGSTPGPRAAACSTRARKRAGTPTPTECGRTG</sequence>
<dbReference type="Gene3D" id="1.20.1250.20">
    <property type="entry name" value="MFS general substrate transporter like domains"/>
    <property type="match status" value="1"/>
</dbReference>
<keyword evidence="6" id="KW-0046">Antibiotic resistance</keyword>
<reference evidence="10" key="1">
    <citation type="submission" date="2023-07" db="EMBL/GenBank/DDBJ databases">
        <title>30 novel species of actinomycetes from the DSMZ collection.</title>
        <authorList>
            <person name="Nouioui I."/>
        </authorList>
    </citation>
    <scope>NUCLEOTIDE SEQUENCE [LARGE SCALE GENOMIC DNA]</scope>
    <source>
        <strain evidence="10">DSM 41886</strain>
    </source>
</reference>
<dbReference type="Pfam" id="PF07690">
    <property type="entry name" value="MFS_1"/>
    <property type="match status" value="1"/>
</dbReference>
<keyword evidence="2" id="KW-0813">Transport</keyword>
<feature type="transmembrane region" description="Helical" evidence="8">
    <location>
        <begin position="199"/>
        <end position="217"/>
    </location>
</feature>
<comment type="subcellular location">
    <subcellularLocation>
        <location evidence="1">Membrane</location>
        <topology evidence="1">Multi-pass membrane protein</topology>
    </subcellularLocation>
</comment>
<feature type="compositionally biased region" description="Basic residues" evidence="7">
    <location>
        <begin position="346"/>
        <end position="361"/>
    </location>
</feature>
<dbReference type="InterPro" id="IPR011701">
    <property type="entry name" value="MFS"/>
</dbReference>
<feature type="region of interest" description="Disordered" evidence="7">
    <location>
        <begin position="291"/>
        <end position="394"/>
    </location>
</feature>
<dbReference type="InterPro" id="IPR036259">
    <property type="entry name" value="MFS_trans_sf"/>
</dbReference>
<proteinExistence type="predicted"/>
<feature type="transmembrane region" description="Helical" evidence="8">
    <location>
        <begin position="171"/>
        <end position="187"/>
    </location>
</feature>
<name>A0ABU2S9T7_9ACTN</name>
<evidence type="ECO:0000256" key="2">
    <source>
        <dbReference type="ARBA" id="ARBA00022448"/>
    </source>
</evidence>
<evidence type="ECO:0000256" key="3">
    <source>
        <dbReference type="ARBA" id="ARBA00022692"/>
    </source>
</evidence>
<keyword evidence="5 8" id="KW-0472">Membrane</keyword>
<feature type="transmembrane region" description="Helical" evidence="8">
    <location>
        <begin position="105"/>
        <end position="130"/>
    </location>
</feature>
<evidence type="ECO:0000256" key="1">
    <source>
        <dbReference type="ARBA" id="ARBA00004141"/>
    </source>
</evidence>
<keyword evidence="10" id="KW-1185">Reference proteome</keyword>
<evidence type="ECO:0000313" key="9">
    <source>
        <dbReference type="EMBL" id="MDT0444584.1"/>
    </source>
</evidence>
<dbReference type="RefSeq" id="WP_311619033.1">
    <property type="nucleotide sequence ID" value="NZ_JAVREV010000010.1"/>
</dbReference>
<dbReference type="Proteomes" id="UP001183615">
    <property type="component" value="Unassembled WGS sequence"/>
</dbReference>
<keyword evidence="4 8" id="KW-1133">Transmembrane helix</keyword>
<feature type="transmembrane region" description="Helical" evidence="8">
    <location>
        <begin position="142"/>
        <end position="159"/>
    </location>
</feature>
<evidence type="ECO:0000256" key="6">
    <source>
        <dbReference type="ARBA" id="ARBA00023251"/>
    </source>
</evidence>
<evidence type="ECO:0000256" key="8">
    <source>
        <dbReference type="SAM" id="Phobius"/>
    </source>
</evidence>
<feature type="transmembrane region" description="Helical" evidence="8">
    <location>
        <begin position="268"/>
        <end position="289"/>
    </location>
</feature>
<feature type="transmembrane region" description="Helical" evidence="8">
    <location>
        <begin position="39"/>
        <end position="59"/>
    </location>
</feature>
<dbReference type="PANTHER" id="PTHR42718">
    <property type="entry name" value="MAJOR FACILITATOR SUPERFAMILY MULTIDRUG TRANSPORTER MFSC"/>
    <property type="match status" value="1"/>
</dbReference>
<evidence type="ECO:0000313" key="10">
    <source>
        <dbReference type="Proteomes" id="UP001183615"/>
    </source>
</evidence>
<dbReference type="SUPFAM" id="SSF103473">
    <property type="entry name" value="MFS general substrate transporter"/>
    <property type="match status" value="1"/>
</dbReference>
<organism evidence="9 10">
    <name type="scientific">Streptomyces johnsoniae</name>
    <dbReference type="NCBI Taxonomy" id="3075532"/>
    <lineage>
        <taxon>Bacteria</taxon>
        <taxon>Bacillati</taxon>
        <taxon>Actinomycetota</taxon>
        <taxon>Actinomycetes</taxon>
        <taxon>Kitasatosporales</taxon>
        <taxon>Streptomycetaceae</taxon>
        <taxon>Streptomyces</taxon>
    </lineage>
</organism>
<gene>
    <name evidence="9" type="ORF">RM779_18545</name>
</gene>
<comment type="caution">
    <text evidence="9">The sequence shown here is derived from an EMBL/GenBank/DDBJ whole genome shotgun (WGS) entry which is preliminary data.</text>
</comment>
<protein>
    <submittedName>
        <fullName evidence="9">MFS transporter</fullName>
    </submittedName>
</protein>
<evidence type="ECO:0000256" key="7">
    <source>
        <dbReference type="SAM" id="MobiDB-lite"/>
    </source>
</evidence>
<dbReference type="PANTHER" id="PTHR42718:SF9">
    <property type="entry name" value="MAJOR FACILITATOR SUPERFAMILY MULTIDRUG TRANSPORTER MFSC"/>
    <property type="match status" value="1"/>
</dbReference>
<accession>A0ABU2S9T7</accession>
<keyword evidence="3 8" id="KW-0812">Transmembrane</keyword>
<evidence type="ECO:0000256" key="5">
    <source>
        <dbReference type="ARBA" id="ARBA00023136"/>
    </source>
</evidence>
<dbReference type="EMBL" id="JAVREV010000010">
    <property type="protein sequence ID" value="MDT0444584.1"/>
    <property type="molecule type" value="Genomic_DNA"/>
</dbReference>
<evidence type="ECO:0000256" key="4">
    <source>
        <dbReference type="ARBA" id="ARBA00022989"/>
    </source>
</evidence>
<feature type="transmembrane region" description="Helical" evidence="8">
    <location>
        <begin position="65"/>
        <end position="85"/>
    </location>
</feature>
<feature type="transmembrane region" description="Helical" evidence="8">
    <location>
        <begin position="237"/>
        <end position="256"/>
    </location>
</feature>